<evidence type="ECO:0000259" key="7">
    <source>
        <dbReference type="Pfam" id="PF09851"/>
    </source>
</evidence>
<feature type="domain" description="Cardiolipin synthase N-terminal" evidence="8">
    <location>
        <begin position="21"/>
        <end position="67"/>
    </location>
</feature>
<gene>
    <name evidence="9" type="ORF">KRR39_02790</name>
</gene>
<dbReference type="Proteomes" id="UP000683575">
    <property type="component" value="Chromosome"/>
</dbReference>
<evidence type="ECO:0000256" key="3">
    <source>
        <dbReference type="ARBA" id="ARBA00022692"/>
    </source>
</evidence>
<evidence type="ECO:0000256" key="2">
    <source>
        <dbReference type="ARBA" id="ARBA00022475"/>
    </source>
</evidence>
<feature type="transmembrane region" description="Helical" evidence="6">
    <location>
        <begin position="12"/>
        <end position="35"/>
    </location>
</feature>
<evidence type="ECO:0000313" key="9">
    <source>
        <dbReference type="EMBL" id="QWZ08797.1"/>
    </source>
</evidence>
<keyword evidence="2" id="KW-1003">Cell membrane</keyword>
<keyword evidence="3 6" id="KW-0812">Transmembrane</keyword>
<evidence type="ECO:0000256" key="4">
    <source>
        <dbReference type="ARBA" id="ARBA00022989"/>
    </source>
</evidence>
<dbReference type="Pfam" id="PF09851">
    <property type="entry name" value="SHOCT"/>
    <property type="match status" value="1"/>
</dbReference>
<name>A0A975Y0T4_9ACTN</name>
<dbReference type="GO" id="GO:0005886">
    <property type="term" value="C:plasma membrane"/>
    <property type="evidence" value="ECO:0007669"/>
    <property type="project" value="UniProtKB-SubCell"/>
</dbReference>
<accession>A0A975Y0T4</accession>
<keyword evidence="10" id="KW-1185">Reference proteome</keyword>
<reference evidence="9" key="1">
    <citation type="submission" date="2021-06" db="EMBL/GenBank/DDBJ databases">
        <title>Complete genome sequence of Nocardioides sp. G188.</title>
        <authorList>
            <person name="Im W.-T."/>
        </authorList>
    </citation>
    <scope>NUCLEOTIDE SEQUENCE</scope>
    <source>
        <strain evidence="9">G188</strain>
    </source>
</reference>
<evidence type="ECO:0000259" key="8">
    <source>
        <dbReference type="Pfam" id="PF13396"/>
    </source>
</evidence>
<feature type="transmembrane region" description="Helical" evidence="6">
    <location>
        <begin position="47"/>
        <end position="66"/>
    </location>
</feature>
<dbReference type="KEGG" id="nps:KRR39_02790"/>
<organism evidence="9 10">
    <name type="scientific">Nocardioides panacis</name>
    <dbReference type="NCBI Taxonomy" id="2849501"/>
    <lineage>
        <taxon>Bacteria</taxon>
        <taxon>Bacillati</taxon>
        <taxon>Actinomycetota</taxon>
        <taxon>Actinomycetes</taxon>
        <taxon>Propionibacteriales</taxon>
        <taxon>Nocardioidaceae</taxon>
        <taxon>Nocardioides</taxon>
    </lineage>
</organism>
<evidence type="ECO:0000256" key="1">
    <source>
        <dbReference type="ARBA" id="ARBA00004651"/>
    </source>
</evidence>
<protein>
    <submittedName>
        <fullName evidence="9">SHOCT domain-containing protein</fullName>
    </submittedName>
</protein>
<dbReference type="AlphaFoldDB" id="A0A975Y0T4"/>
<dbReference type="InterPro" id="IPR018649">
    <property type="entry name" value="SHOCT"/>
</dbReference>
<dbReference type="EMBL" id="CP077062">
    <property type="protein sequence ID" value="QWZ08797.1"/>
    <property type="molecule type" value="Genomic_DNA"/>
</dbReference>
<evidence type="ECO:0000313" key="10">
    <source>
        <dbReference type="Proteomes" id="UP000683575"/>
    </source>
</evidence>
<sequence>MSGDFGLGDVLVSMFWFMLLVVWIWMIIAIFGDIFRDHELGGGAKALWTLFIIIIPWLGALVYLIVRGRSMNERALKAAQAHDEQMKAYVRDAAGTSTSTADELRKLNELRSEGVLSEEDYEKAKAKTLG</sequence>
<dbReference type="InterPro" id="IPR027379">
    <property type="entry name" value="CLS_N"/>
</dbReference>
<evidence type="ECO:0000256" key="5">
    <source>
        <dbReference type="ARBA" id="ARBA00023136"/>
    </source>
</evidence>
<evidence type="ECO:0000256" key="6">
    <source>
        <dbReference type="SAM" id="Phobius"/>
    </source>
</evidence>
<feature type="domain" description="SHOCT" evidence="7">
    <location>
        <begin position="102"/>
        <end position="127"/>
    </location>
</feature>
<keyword evidence="5 6" id="KW-0472">Membrane</keyword>
<keyword evidence="4 6" id="KW-1133">Transmembrane helix</keyword>
<proteinExistence type="predicted"/>
<dbReference type="Pfam" id="PF13396">
    <property type="entry name" value="PLDc_N"/>
    <property type="match status" value="1"/>
</dbReference>
<comment type="subcellular location">
    <subcellularLocation>
        <location evidence="1">Cell membrane</location>
        <topology evidence="1">Multi-pass membrane protein</topology>
    </subcellularLocation>
</comment>